<dbReference type="Pfam" id="PF10517">
    <property type="entry name" value="DM13"/>
    <property type="match status" value="1"/>
</dbReference>
<evidence type="ECO:0000313" key="3">
    <source>
        <dbReference type="EMBL" id="GBN28465.1"/>
    </source>
</evidence>
<proteinExistence type="predicted"/>
<dbReference type="PROSITE" id="PS51549">
    <property type="entry name" value="DM13"/>
    <property type="match status" value="1"/>
</dbReference>
<comment type="caution">
    <text evidence="3">The sequence shown here is derived from an EMBL/GenBank/DDBJ whole genome shotgun (WGS) entry which is preliminary data.</text>
</comment>
<keyword evidence="1" id="KW-0677">Repeat</keyword>
<dbReference type="PANTHER" id="PTHR24036:SF5">
    <property type="entry name" value="THROMBOMODULIN"/>
    <property type="match status" value="1"/>
</dbReference>
<dbReference type="InterPro" id="IPR019545">
    <property type="entry name" value="DM13_domain"/>
</dbReference>
<dbReference type="PANTHER" id="PTHR24036">
    <property type="entry name" value="SKELETOR-RELATED"/>
    <property type="match status" value="1"/>
</dbReference>
<dbReference type="EMBL" id="BGPR01007645">
    <property type="protein sequence ID" value="GBN28465.1"/>
    <property type="molecule type" value="Genomic_DNA"/>
</dbReference>
<protein>
    <recommendedName>
        <fullName evidence="2">DM13 domain-containing protein</fullName>
    </recommendedName>
</protein>
<accession>A0A4Y2MMV8</accession>
<reference evidence="3 4" key="1">
    <citation type="journal article" date="2019" name="Sci. Rep.">
        <title>Orb-weaving spider Araneus ventricosus genome elucidates the spidroin gene catalogue.</title>
        <authorList>
            <person name="Kono N."/>
            <person name="Nakamura H."/>
            <person name="Ohtoshi R."/>
            <person name="Moran D.A.P."/>
            <person name="Shinohara A."/>
            <person name="Yoshida Y."/>
            <person name="Fujiwara M."/>
            <person name="Mori M."/>
            <person name="Tomita M."/>
            <person name="Arakawa K."/>
        </authorList>
    </citation>
    <scope>NUCLEOTIDE SEQUENCE [LARGE SCALE GENOMIC DNA]</scope>
</reference>
<keyword evidence="4" id="KW-1185">Reference proteome</keyword>
<evidence type="ECO:0000256" key="1">
    <source>
        <dbReference type="ARBA" id="ARBA00022737"/>
    </source>
</evidence>
<evidence type="ECO:0000313" key="4">
    <source>
        <dbReference type="Proteomes" id="UP000499080"/>
    </source>
</evidence>
<organism evidence="3 4">
    <name type="scientific">Araneus ventricosus</name>
    <name type="common">Orbweaver spider</name>
    <name type="synonym">Epeira ventricosa</name>
    <dbReference type="NCBI Taxonomy" id="182803"/>
    <lineage>
        <taxon>Eukaryota</taxon>
        <taxon>Metazoa</taxon>
        <taxon>Ecdysozoa</taxon>
        <taxon>Arthropoda</taxon>
        <taxon>Chelicerata</taxon>
        <taxon>Arachnida</taxon>
        <taxon>Araneae</taxon>
        <taxon>Araneomorphae</taxon>
        <taxon>Entelegynae</taxon>
        <taxon>Araneoidea</taxon>
        <taxon>Araneidae</taxon>
        <taxon>Araneus</taxon>
    </lineage>
</organism>
<evidence type="ECO:0000259" key="2">
    <source>
        <dbReference type="PROSITE" id="PS51549"/>
    </source>
</evidence>
<dbReference type="Proteomes" id="UP000499080">
    <property type="component" value="Unassembled WGS sequence"/>
</dbReference>
<name>A0A4Y2MMV8_ARAVE</name>
<dbReference type="InterPro" id="IPR052126">
    <property type="entry name" value="Spindle_Org/Thrombomodulin"/>
</dbReference>
<dbReference type="OrthoDB" id="6485817at2759"/>
<feature type="domain" description="DM13" evidence="2">
    <location>
        <begin position="42"/>
        <end position="104"/>
    </location>
</feature>
<sequence length="104" mass="11619">MLLKDEVIWIPVCVENLEKECSYKPNSILRKSGLATSSPYYGTEIGKFATHFHDVTGDVYAANEKILFIKNFNYDGKGADAVFWVGLTSRPDNTGFVVPPNRDS</sequence>
<dbReference type="AlphaFoldDB" id="A0A4Y2MMV8"/>
<gene>
    <name evidence="3" type="ORF">AVEN_34923_1</name>
</gene>